<name>A0A4C1XHL0_EUMVA</name>
<reference evidence="2 3" key="1">
    <citation type="journal article" date="2019" name="Commun. Biol.">
        <title>The bagworm genome reveals a unique fibroin gene that provides high tensile strength.</title>
        <authorList>
            <person name="Kono N."/>
            <person name="Nakamura H."/>
            <person name="Ohtoshi R."/>
            <person name="Tomita M."/>
            <person name="Numata K."/>
            <person name="Arakawa K."/>
        </authorList>
    </citation>
    <scope>NUCLEOTIDE SEQUENCE [LARGE SCALE GENOMIC DNA]</scope>
</reference>
<dbReference type="AlphaFoldDB" id="A0A4C1XHL0"/>
<evidence type="ECO:0000313" key="3">
    <source>
        <dbReference type="Proteomes" id="UP000299102"/>
    </source>
</evidence>
<feature type="compositionally biased region" description="Low complexity" evidence="1">
    <location>
        <begin position="106"/>
        <end position="121"/>
    </location>
</feature>
<dbReference type="Proteomes" id="UP000299102">
    <property type="component" value="Unassembled WGS sequence"/>
</dbReference>
<feature type="region of interest" description="Disordered" evidence="1">
    <location>
        <begin position="84"/>
        <end position="129"/>
    </location>
</feature>
<proteinExistence type="predicted"/>
<dbReference type="EMBL" id="BGZK01000868">
    <property type="protein sequence ID" value="GBP63386.1"/>
    <property type="molecule type" value="Genomic_DNA"/>
</dbReference>
<comment type="caution">
    <text evidence="2">The sequence shown here is derived from an EMBL/GenBank/DDBJ whole genome shotgun (WGS) entry which is preliminary data.</text>
</comment>
<evidence type="ECO:0000256" key="1">
    <source>
        <dbReference type="SAM" id="MobiDB-lite"/>
    </source>
</evidence>
<accession>A0A4C1XHL0</accession>
<organism evidence="2 3">
    <name type="scientific">Eumeta variegata</name>
    <name type="common">Bagworm moth</name>
    <name type="synonym">Eumeta japonica</name>
    <dbReference type="NCBI Taxonomy" id="151549"/>
    <lineage>
        <taxon>Eukaryota</taxon>
        <taxon>Metazoa</taxon>
        <taxon>Ecdysozoa</taxon>
        <taxon>Arthropoda</taxon>
        <taxon>Hexapoda</taxon>
        <taxon>Insecta</taxon>
        <taxon>Pterygota</taxon>
        <taxon>Neoptera</taxon>
        <taxon>Endopterygota</taxon>
        <taxon>Lepidoptera</taxon>
        <taxon>Glossata</taxon>
        <taxon>Ditrysia</taxon>
        <taxon>Tineoidea</taxon>
        <taxon>Psychidae</taxon>
        <taxon>Oiketicinae</taxon>
        <taxon>Eumeta</taxon>
    </lineage>
</organism>
<sequence>MPDPVSDPEIEVEFNPRRGNYSQRAQIYSLFEESESSKSGPHACALRARVAKSTKSIYDAPMSWRKLSQPSVASQWRVVEKADKAAAPAAAKNNNKKKKNYEAGITTSSTPSTSRGSKPPSVFVQNKDR</sequence>
<protein>
    <submittedName>
        <fullName evidence="2">Uncharacterized protein</fullName>
    </submittedName>
</protein>
<gene>
    <name evidence="2" type="ORF">EVAR_56497_1</name>
</gene>
<keyword evidence="3" id="KW-1185">Reference proteome</keyword>
<evidence type="ECO:0000313" key="2">
    <source>
        <dbReference type="EMBL" id="GBP63386.1"/>
    </source>
</evidence>